<sequence>MLLEWCDGMPPRWWLFSVEDALIDVLRERPEVGALDGNEVSPGGATIYLYGPDGDALWRTVESTVRKIVPPPTRVTVKAGGFDAVSREIFRRDLDAPMQD</sequence>
<gene>
    <name evidence="1" type="ORF">NCTC1542_07052</name>
</gene>
<dbReference type="EMBL" id="UGQY01000006">
    <property type="protein sequence ID" value="SUA31697.1"/>
    <property type="molecule type" value="Genomic_DNA"/>
</dbReference>
<name>A0A378WD27_MYCFO</name>
<accession>A0A378WD27</accession>
<dbReference type="Proteomes" id="UP000255389">
    <property type="component" value="Unassembled WGS sequence"/>
</dbReference>
<evidence type="ECO:0000313" key="2">
    <source>
        <dbReference type="Proteomes" id="UP000255389"/>
    </source>
</evidence>
<organism evidence="1 2">
    <name type="scientific">Mycolicibacterium fortuitum</name>
    <name type="common">Mycobacterium fortuitum</name>
    <dbReference type="NCBI Taxonomy" id="1766"/>
    <lineage>
        <taxon>Bacteria</taxon>
        <taxon>Bacillati</taxon>
        <taxon>Actinomycetota</taxon>
        <taxon>Actinomycetes</taxon>
        <taxon>Mycobacteriales</taxon>
        <taxon>Mycobacteriaceae</taxon>
        <taxon>Mycolicibacterium</taxon>
    </lineage>
</organism>
<dbReference type="AlphaFoldDB" id="A0A378WD27"/>
<proteinExistence type="predicted"/>
<evidence type="ECO:0000313" key="1">
    <source>
        <dbReference type="EMBL" id="SUA31697.1"/>
    </source>
</evidence>
<reference evidence="1 2" key="1">
    <citation type="submission" date="2018-06" db="EMBL/GenBank/DDBJ databases">
        <authorList>
            <consortium name="Pathogen Informatics"/>
            <person name="Doyle S."/>
        </authorList>
    </citation>
    <scope>NUCLEOTIDE SEQUENCE [LARGE SCALE GENOMIC DNA]</scope>
    <source>
        <strain evidence="1 2">NCTC1542</strain>
    </source>
</reference>
<protein>
    <submittedName>
        <fullName evidence="1">Uncharacterized protein</fullName>
    </submittedName>
</protein>